<protein>
    <recommendedName>
        <fullName evidence="4">DUF2834 domain-containing protein</fullName>
    </recommendedName>
</protein>
<evidence type="ECO:0000313" key="3">
    <source>
        <dbReference type="Proteomes" id="UP000218418"/>
    </source>
</evidence>
<dbReference type="OrthoDB" id="2619901at2"/>
<proteinExistence type="predicted"/>
<evidence type="ECO:0000313" key="2">
    <source>
        <dbReference type="EMBL" id="BAY84888.1"/>
    </source>
</evidence>
<sequence>MSNTAYQNQESASGKLFSAKSLYLLLVIIGSIAPWSFVIKFFIQNGFSIGLLFQQAFANYAAADFATDLIISVLVFFCFAFFELKRLGLSSIKLLICIAATLGIGLSCGLPLFLYFREDVLEGKN</sequence>
<evidence type="ECO:0000256" key="1">
    <source>
        <dbReference type="SAM" id="Phobius"/>
    </source>
</evidence>
<accession>A0A1Z4LUZ2</accession>
<evidence type="ECO:0008006" key="4">
    <source>
        <dbReference type="Google" id="ProtNLM"/>
    </source>
</evidence>
<reference evidence="2 3" key="1">
    <citation type="submission" date="2017-06" db="EMBL/GenBank/DDBJ databases">
        <title>Genome sequencing of cyanobaciteial culture collection at National Institute for Environmental Studies (NIES).</title>
        <authorList>
            <person name="Hirose Y."/>
            <person name="Shimura Y."/>
            <person name="Fujisawa T."/>
            <person name="Nakamura Y."/>
            <person name="Kawachi M."/>
        </authorList>
    </citation>
    <scope>NUCLEOTIDE SEQUENCE [LARGE SCALE GENOMIC DNA]</scope>
    <source>
        <strain evidence="2 3">NIES-267</strain>
    </source>
</reference>
<keyword evidence="1" id="KW-0812">Transmembrane</keyword>
<dbReference type="EMBL" id="AP018227">
    <property type="protein sequence ID" value="BAY84888.1"/>
    <property type="molecule type" value="Genomic_DNA"/>
</dbReference>
<feature type="transmembrane region" description="Helical" evidence="1">
    <location>
        <begin position="21"/>
        <end position="43"/>
    </location>
</feature>
<keyword evidence="3" id="KW-1185">Reference proteome</keyword>
<dbReference type="Proteomes" id="UP000218418">
    <property type="component" value="Chromosome"/>
</dbReference>
<dbReference type="AlphaFoldDB" id="A0A1Z4LUZ2"/>
<name>A0A1Z4LUZ2_9CYAN</name>
<keyword evidence="1" id="KW-0472">Membrane</keyword>
<organism evidence="2 3">
    <name type="scientific">Calothrix parasitica NIES-267</name>
    <dbReference type="NCBI Taxonomy" id="1973488"/>
    <lineage>
        <taxon>Bacteria</taxon>
        <taxon>Bacillati</taxon>
        <taxon>Cyanobacteriota</taxon>
        <taxon>Cyanophyceae</taxon>
        <taxon>Nostocales</taxon>
        <taxon>Calotrichaceae</taxon>
        <taxon>Calothrix</taxon>
    </lineage>
</organism>
<dbReference type="Pfam" id="PF11196">
    <property type="entry name" value="DUF2834"/>
    <property type="match status" value="1"/>
</dbReference>
<dbReference type="InterPro" id="IPR021362">
    <property type="entry name" value="DUF2834"/>
</dbReference>
<feature type="transmembrane region" description="Helical" evidence="1">
    <location>
        <begin position="63"/>
        <end position="82"/>
    </location>
</feature>
<keyword evidence="1" id="KW-1133">Transmembrane helix</keyword>
<gene>
    <name evidence="2" type="ORF">NIES267_43860</name>
</gene>
<feature type="transmembrane region" description="Helical" evidence="1">
    <location>
        <begin position="94"/>
        <end position="116"/>
    </location>
</feature>